<dbReference type="EMBL" id="BMME01000001">
    <property type="protein sequence ID" value="GGK08772.1"/>
    <property type="molecule type" value="Genomic_DNA"/>
</dbReference>
<gene>
    <name evidence="1" type="ORF">GCM10011394_17760</name>
</gene>
<evidence type="ECO:0000313" key="1">
    <source>
        <dbReference type="EMBL" id="GGK08772.1"/>
    </source>
</evidence>
<evidence type="ECO:0000313" key="2">
    <source>
        <dbReference type="Proteomes" id="UP000599009"/>
    </source>
</evidence>
<comment type="caution">
    <text evidence="1">The sequence shown here is derived from an EMBL/GenBank/DDBJ whole genome shotgun (WGS) entry which is preliminary data.</text>
</comment>
<dbReference type="RefSeq" id="WP_132984683.1">
    <property type="nucleotide sequence ID" value="NZ_BMME01000001.1"/>
</dbReference>
<dbReference type="Proteomes" id="UP000599009">
    <property type="component" value="Unassembled WGS sequence"/>
</dbReference>
<name>A0ABQ2EIP2_9GAMM</name>
<reference evidence="2" key="1">
    <citation type="journal article" date="2019" name="Int. J. Syst. Evol. Microbiol.">
        <title>The Global Catalogue of Microorganisms (GCM) 10K type strain sequencing project: providing services to taxonomists for standard genome sequencing and annotation.</title>
        <authorList>
            <consortium name="The Broad Institute Genomics Platform"/>
            <consortium name="The Broad Institute Genome Sequencing Center for Infectious Disease"/>
            <person name="Wu L."/>
            <person name="Ma J."/>
        </authorList>
    </citation>
    <scope>NUCLEOTIDE SEQUENCE [LARGE SCALE GENOMIC DNA]</scope>
    <source>
        <strain evidence="2">CGMCC 1.8985</strain>
    </source>
</reference>
<accession>A0ABQ2EIP2</accession>
<proteinExistence type="predicted"/>
<organism evidence="1 2">
    <name type="scientific">Luteimonas terricola</name>
    <dbReference type="NCBI Taxonomy" id="645597"/>
    <lineage>
        <taxon>Bacteria</taxon>
        <taxon>Pseudomonadati</taxon>
        <taxon>Pseudomonadota</taxon>
        <taxon>Gammaproteobacteria</taxon>
        <taxon>Lysobacterales</taxon>
        <taxon>Lysobacteraceae</taxon>
        <taxon>Luteimonas</taxon>
    </lineage>
</organism>
<keyword evidence="2" id="KW-1185">Reference proteome</keyword>
<sequence length="73" mass="7945">MAVPTEARCQALKRNREEHSAIAAARAVDPGGCAPPVLISNEDQLQAMAAFNANLERAFHDVFVKPEREEVAD</sequence>
<protein>
    <submittedName>
        <fullName evidence="1">Uncharacterized protein</fullName>
    </submittedName>
</protein>